<feature type="domain" description="N-acetyltransferase" evidence="1">
    <location>
        <begin position="27"/>
        <end position="176"/>
    </location>
</feature>
<dbReference type="EMBL" id="JBFCZG010000004">
    <property type="protein sequence ID" value="KAL3422972.1"/>
    <property type="molecule type" value="Genomic_DNA"/>
</dbReference>
<dbReference type="SUPFAM" id="SSF55729">
    <property type="entry name" value="Acyl-CoA N-acyltransferases (Nat)"/>
    <property type="match status" value="1"/>
</dbReference>
<comment type="caution">
    <text evidence="2">The sequence shown here is derived from an EMBL/GenBank/DDBJ whole genome shotgun (WGS) entry which is preliminary data.</text>
</comment>
<evidence type="ECO:0000313" key="2">
    <source>
        <dbReference type="EMBL" id="KAL3422972.1"/>
    </source>
</evidence>
<dbReference type="PANTHER" id="PTHR43233">
    <property type="entry name" value="FAMILY N-ACETYLTRANSFERASE, PUTATIVE (AFU_ORTHOLOGUE AFUA_6G03350)-RELATED"/>
    <property type="match status" value="1"/>
</dbReference>
<dbReference type="InterPro" id="IPR000182">
    <property type="entry name" value="GNAT_dom"/>
</dbReference>
<dbReference type="Gene3D" id="3.40.630.30">
    <property type="match status" value="1"/>
</dbReference>
<sequence length="188" mass="21089">MTSRRSSLQQNSWTRDGYYISTKPSDIPIEKLNAYFASDLLYWAKPLSEAAMRETLESSIPFGLYAMDSSTRNGEDTTNLIGFARCVTDFTTILYLTDVFVDPAYQGKGLGSWLIGCVGDVIEPMPDLRASLLFTGDWQRTVPFYEKLLGMHVMESRRGEDGQSGEGLALMERLGRGDPDFEKQITRG</sequence>
<dbReference type="InterPro" id="IPR053144">
    <property type="entry name" value="Acetyltransferase_Butenolide"/>
</dbReference>
<accession>A0ABR4PHZ8</accession>
<name>A0ABR4PHZ8_9HELO</name>
<dbReference type="CDD" id="cd04301">
    <property type="entry name" value="NAT_SF"/>
    <property type="match status" value="1"/>
</dbReference>
<keyword evidence="3" id="KW-1185">Reference proteome</keyword>
<organism evidence="2 3">
    <name type="scientific">Phlyctema vagabunda</name>
    <dbReference type="NCBI Taxonomy" id="108571"/>
    <lineage>
        <taxon>Eukaryota</taxon>
        <taxon>Fungi</taxon>
        <taxon>Dikarya</taxon>
        <taxon>Ascomycota</taxon>
        <taxon>Pezizomycotina</taxon>
        <taxon>Leotiomycetes</taxon>
        <taxon>Helotiales</taxon>
        <taxon>Dermateaceae</taxon>
        <taxon>Phlyctema</taxon>
    </lineage>
</organism>
<dbReference type="Pfam" id="PF00583">
    <property type="entry name" value="Acetyltransf_1"/>
    <property type="match status" value="1"/>
</dbReference>
<evidence type="ECO:0000259" key="1">
    <source>
        <dbReference type="PROSITE" id="PS51186"/>
    </source>
</evidence>
<protein>
    <submittedName>
        <fullName evidence="2">GNAT family N-acetyltransferase</fullName>
    </submittedName>
</protein>
<proteinExistence type="predicted"/>
<gene>
    <name evidence="2" type="ORF">PVAG01_04719</name>
</gene>
<dbReference type="PROSITE" id="PS51186">
    <property type="entry name" value="GNAT"/>
    <property type="match status" value="1"/>
</dbReference>
<dbReference type="PANTHER" id="PTHR43233:SF1">
    <property type="entry name" value="FAMILY N-ACETYLTRANSFERASE, PUTATIVE (AFU_ORTHOLOGUE AFUA_6G03350)-RELATED"/>
    <property type="match status" value="1"/>
</dbReference>
<dbReference type="Proteomes" id="UP001629113">
    <property type="component" value="Unassembled WGS sequence"/>
</dbReference>
<dbReference type="InterPro" id="IPR016181">
    <property type="entry name" value="Acyl_CoA_acyltransferase"/>
</dbReference>
<reference evidence="2 3" key="1">
    <citation type="submission" date="2024-06" db="EMBL/GenBank/DDBJ databases">
        <title>Complete genome of Phlyctema vagabunda strain 19-DSS-EL-015.</title>
        <authorList>
            <person name="Fiorenzani C."/>
        </authorList>
    </citation>
    <scope>NUCLEOTIDE SEQUENCE [LARGE SCALE GENOMIC DNA]</scope>
    <source>
        <strain evidence="2 3">19-DSS-EL-015</strain>
    </source>
</reference>
<evidence type="ECO:0000313" key="3">
    <source>
        <dbReference type="Proteomes" id="UP001629113"/>
    </source>
</evidence>